<feature type="domain" description="LysM" evidence="7">
    <location>
        <begin position="148"/>
        <end position="191"/>
    </location>
</feature>
<name>A0A4S3PM56_9BACI</name>
<sequence length="441" mass="47795">MFIGHKIENPQTITLYIDPGLQEFSSELGTQEQGKKLYFNESIRMYLKEKVPNLNPNIVKVMMGTIVVATVSLVGGNHSSTVEAASNGQVSQSQSTHTVANGDTLYGIANQYNLTVSQLKQLNHLTGDMIYPGQTLVISESQPPKTTATYTVNRGDTLYSIANSYNMSVDQLKQLNNLTSNTIQVGQSLQVIGTAPESAQIQAQTYTVQPGDSLYSIAQRANTTVDQIMKNNQLTSSIIYVGQTLQLGSTISTPPQNVASATYTVKAGDTLYGIARTYNMSVTELKNLNNLTSNTLSIGQVLNVTGNAKAESNVPNREQVLKDLVSDSYNFIGIPYLWGGTTTAGFDCSGFVSFMHARHGIDIPRNTSAGYYKMGTSVSKANLQPGDLVFFAVNNTGQISHVGFYVGNNEFISATSSKGIAAVSMDNSYWSKYYVGAKRVY</sequence>
<dbReference type="CDD" id="cd00118">
    <property type="entry name" value="LysM"/>
    <property type="match status" value="4"/>
</dbReference>
<evidence type="ECO:0000259" key="8">
    <source>
        <dbReference type="PROSITE" id="PS51935"/>
    </source>
</evidence>
<dbReference type="STRING" id="1033734.GCA_000285535_01695"/>
<keyword evidence="6" id="KW-0788">Thiol protease</keyword>
<dbReference type="Pfam" id="PF00877">
    <property type="entry name" value="NLPC_P60"/>
    <property type="match status" value="1"/>
</dbReference>
<evidence type="ECO:0000256" key="4">
    <source>
        <dbReference type="ARBA" id="ARBA00022737"/>
    </source>
</evidence>
<keyword evidence="4" id="KW-0677">Repeat</keyword>
<feature type="domain" description="LysM" evidence="7">
    <location>
        <begin position="204"/>
        <end position="247"/>
    </location>
</feature>
<dbReference type="Pfam" id="PF01476">
    <property type="entry name" value="LysM"/>
    <property type="match status" value="4"/>
</dbReference>
<dbReference type="Gene3D" id="3.10.350.10">
    <property type="entry name" value="LysM domain"/>
    <property type="match status" value="4"/>
</dbReference>
<evidence type="ECO:0000313" key="9">
    <source>
        <dbReference type="EMBL" id="THE10145.1"/>
    </source>
</evidence>
<dbReference type="RefSeq" id="WP_136381317.1">
    <property type="nucleotide sequence ID" value="NZ_SLUB01000053.1"/>
</dbReference>
<dbReference type="InterPro" id="IPR038765">
    <property type="entry name" value="Papain-like_cys_pep_sf"/>
</dbReference>
<feature type="domain" description="LysM" evidence="7">
    <location>
        <begin position="261"/>
        <end position="304"/>
    </location>
</feature>
<dbReference type="Gene3D" id="3.90.1720.10">
    <property type="entry name" value="endopeptidase domain like (from Nostoc punctiforme)"/>
    <property type="match status" value="1"/>
</dbReference>
<keyword evidence="2" id="KW-0645">Protease</keyword>
<dbReference type="SMART" id="SM00257">
    <property type="entry name" value="LysM"/>
    <property type="match status" value="4"/>
</dbReference>
<dbReference type="EMBL" id="SLUB01000053">
    <property type="protein sequence ID" value="THE10145.1"/>
    <property type="molecule type" value="Genomic_DNA"/>
</dbReference>
<protein>
    <submittedName>
        <fullName evidence="9">Peptidoglycan endopeptidase</fullName>
    </submittedName>
</protein>
<dbReference type="GO" id="GO:0006508">
    <property type="term" value="P:proteolysis"/>
    <property type="evidence" value="ECO:0007669"/>
    <property type="project" value="UniProtKB-KW"/>
</dbReference>
<proteinExistence type="inferred from homology"/>
<dbReference type="InterPro" id="IPR018392">
    <property type="entry name" value="LysM"/>
</dbReference>
<evidence type="ECO:0000256" key="5">
    <source>
        <dbReference type="ARBA" id="ARBA00022801"/>
    </source>
</evidence>
<dbReference type="InterPro" id="IPR036779">
    <property type="entry name" value="LysM_dom_sf"/>
</dbReference>
<evidence type="ECO:0000256" key="1">
    <source>
        <dbReference type="ARBA" id="ARBA00007074"/>
    </source>
</evidence>
<dbReference type="GO" id="GO:0008234">
    <property type="term" value="F:cysteine-type peptidase activity"/>
    <property type="evidence" value="ECO:0007669"/>
    <property type="project" value="UniProtKB-KW"/>
</dbReference>
<feature type="domain" description="NlpC/P60" evidence="8">
    <location>
        <begin position="318"/>
        <end position="441"/>
    </location>
</feature>
<dbReference type="SUPFAM" id="SSF54001">
    <property type="entry name" value="Cysteine proteinases"/>
    <property type="match status" value="1"/>
</dbReference>
<reference evidence="9 10" key="1">
    <citation type="journal article" date="2019" name="Indoor Air">
        <title>Impacts of indoor surface finishes on bacterial viability.</title>
        <authorList>
            <person name="Hu J."/>
            <person name="Maamar S.B."/>
            <person name="Glawe A.J."/>
            <person name="Gottel N."/>
            <person name="Gilbert J.A."/>
            <person name="Hartmann E.M."/>
        </authorList>
    </citation>
    <scope>NUCLEOTIDE SEQUENCE [LARGE SCALE GENOMIC DNA]</scope>
    <source>
        <strain evidence="9 10">AF060A6</strain>
    </source>
</reference>
<dbReference type="OrthoDB" id="9813368at2"/>
<keyword evidence="3" id="KW-0732">Signal</keyword>
<dbReference type="InterPro" id="IPR000064">
    <property type="entry name" value="NLP_P60_dom"/>
</dbReference>
<evidence type="ECO:0000313" key="10">
    <source>
        <dbReference type="Proteomes" id="UP000306477"/>
    </source>
</evidence>
<evidence type="ECO:0000256" key="6">
    <source>
        <dbReference type="ARBA" id="ARBA00022807"/>
    </source>
</evidence>
<evidence type="ECO:0000259" key="7">
    <source>
        <dbReference type="PROSITE" id="PS51782"/>
    </source>
</evidence>
<evidence type="ECO:0000256" key="3">
    <source>
        <dbReference type="ARBA" id="ARBA00022729"/>
    </source>
</evidence>
<dbReference type="PROSITE" id="PS51782">
    <property type="entry name" value="LYSM"/>
    <property type="match status" value="4"/>
</dbReference>
<evidence type="ECO:0000256" key="2">
    <source>
        <dbReference type="ARBA" id="ARBA00022670"/>
    </source>
</evidence>
<dbReference type="SUPFAM" id="SSF54106">
    <property type="entry name" value="LysM domain"/>
    <property type="match status" value="4"/>
</dbReference>
<dbReference type="PROSITE" id="PS51935">
    <property type="entry name" value="NLPC_P60"/>
    <property type="match status" value="1"/>
</dbReference>
<dbReference type="PANTHER" id="PTHR47360:SF1">
    <property type="entry name" value="ENDOPEPTIDASE NLPC-RELATED"/>
    <property type="match status" value="1"/>
</dbReference>
<dbReference type="AlphaFoldDB" id="A0A4S3PM56"/>
<dbReference type="InterPro" id="IPR052062">
    <property type="entry name" value="Murein_DD/LD_carboxypeptidase"/>
</dbReference>
<feature type="domain" description="LysM" evidence="7">
    <location>
        <begin position="95"/>
        <end position="138"/>
    </location>
</feature>
<keyword evidence="5" id="KW-0378">Hydrolase</keyword>
<dbReference type="Proteomes" id="UP000306477">
    <property type="component" value="Unassembled WGS sequence"/>
</dbReference>
<organism evidence="9 10">
    <name type="scientific">Bacillus timonensis</name>
    <dbReference type="NCBI Taxonomy" id="1033734"/>
    <lineage>
        <taxon>Bacteria</taxon>
        <taxon>Bacillati</taxon>
        <taxon>Bacillota</taxon>
        <taxon>Bacilli</taxon>
        <taxon>Bacillales</taxon>
        <taxon>Bacillaceae</taxon>
        <taxon>Bacillus</taxon>
    </lineage>
</organism>
<comment type="similarity">
    <text evidence="1">Belongs to the peptidase C40 family.</text>
</comment>
<comment type="caution">
    <text evidence="9">The sequence shown here is derived from an EMBL/GenBank/DDBJ whole genome shotgun (WGS) entry which is preliminary data.</text>
</comment>
<gene>
    <name evidence="9" type="ORF">E1I69_19905</name>
</gene>
<dbReference type="PANTHER" id="PTHR47360">
    <property type="entry name" value="MUREIN DD-ENDOPEPTIDASE MEPS/MUREIN LD-CARBOXYPEPTIDASE"/>
    <property type="match status" value="1"/>
</dbReference>
<accession>A0A4S3PM56</accession>
<keyword evidence="10" id="KW-1185">Reference proteome</keyword>